<dbReference type="Proteomes" id="UP000199705">
    <property type="component" value="Unassembled WGS sequence"/>
</dbReference>
<gene>
    <name evidence="1" type="ORF">SAMN05192573_110146</name>
</gene>
<evidence type="ECO:0000313" key="1">
    <source>
        <dbReference type="EMBL" id="SDH53671.1"/>
    </source>
</evidence>
<accession>A0A1G8D7J1</accession>
<name>A0A1G8D7J1_9SPHI</name>
<evidence type="ECO:0000313" key="2">
    <source>
        <dbReference type="Proteomes" id="UP000199705"/>
    </source>
</evidence>
<proteinExistence type="predicted"/>
<sequence>METNLAVLSTDSVDRYGYRIWITALEMALKDRFKEGMPMLFAHNQHKPMGWAKPFALYLEPHLTRLLALQHIPVTDEEKALVLENHAIFRTNKYFESSKEFLEPFSKLLELNNITGCKVTHINCLTANKSGIAKLLYPFLFEKTYRDNLVPFKVLFDHFEYLGQGIFKNKYSELVVFAHHFFRRSESIHNTLNAAFLDELISLRNNTELDLYLRIDEDQLGYAPSFRPYMELEYQWGPTYNDDITSIKEGVSVHICDPNERAYYEFSRSEFLWEWDKPGQKFSFQMEELQDDSSPLDNDHYHCRYIHTVYDKTKGGFEHFDAAIRSYDVYEMLDRLDKDIKGYGKQSVYTKLFKINGPLALSKWKLLVTLFLRGNPIIYEYFGLKKEYEALKPAEEEPLTLEQHLFPYKIEAADGLRLMVSLFNPRNTDRQGRYVDSFDIISDDVKSYRCIDYYFLEFKKSLMKIGDNINIPEEVLLIKSPDNYWNIPLIMHAGPEAQQLLNNSVQALINLFEAMIRKNIDFNISLTIGITLSDRIIQISSYGQINMLLDWLKLNMPFPENEHAFTEWLVTQKRYLEHFPAQGKLPIISELIQFDGVLYPKRTVVKSSYQFDIDPEKGLKWAIDIEGLERKIYEAGVATMVPAIEVMESICHDTKEDYFTSSRSRWLDDDLRVVDITHWRPVFLHWAENQSKSPSSQEIIPATTH</sequence>
<reference evidence="2" key="1">
    <citation type="submission" date="2016-10" db="EMBL/GenBank/DDBJ databases">
        <authorList>
            <person name="Varghese N."/>
            <person name="Submissions S."/>
        </authorList>
    </citation>
    <scope>NUCLEOTIDE SEQUENCE [LARGE SCALE GENOMIC DNA]</scope>
    <source>
        <strain evidence="2">Gh-67</strain>
    </source>
</reference>
<dbReference type="AlphaFoldDB" id="A0A1G8D7J1"/>
<dbReference type="EMBL" id="FNCG01000010">
    <property type="protein sequence ID" value="SDH53671.1"/>
    <property type="molecule type" value="Genomic_DNA"/>
</dbReference>
<dbReference type="RefSeq" id="WP_091170781.1">
    <property type="nucleotide sequence ID" value="NZ_FNCG01000010.1"/>
</dbReference>
<organism evidence="1 2">
    <name type="scientific">Mucilaginibacter gossypii</name>
    <dbReference type="NCBI Taxonomy" id="551996"/>
    <lineage>
        <taxon>Bacteria</taxon>
        <taxon>Pseudomonadati</taxon>
        <taxon>Bacteroidota</taxon>
        <taxon>Sphingobacteriia</taxon>
        <taxon>Sphingobacteriales</taxon>
        <taxon>Sphingobacteriaceae</taxon>
        <taxon>Mucilaginibacter</taxon>
    </lineage>
</organism>
<keyword evidence="2" id="KW-1185">Reference proteome</keyword>
<protein>
    <submittedName>
        <fullName evidence="1">Uncharacterized protein</fullName>
    </submittedName>
</protein>